<gene>
    <name evidence="12" type="ordered locus">Lbys_3096</name>
</gene>
<dbReference type="eggNOG" id="COG1477">
    <property type="taxonomic scope" value="Bacteria"/>
</dbReference>
<dbReference type="KEGG" id="lby:Lbys_3096"/>
<keyword evidence="5 10" id="KW-0479">Metal-binding</keyword>
<comment type="catalytic activity">
    <reaction evidence="9 10">
        <text>L-threonyl-[protein] + FAD = FMN-L-threonyl-[protein] + AMP + H(+)</text>
        <dbReference type="Rhea" id="RHEA:36847"/>
        <dbReference type="Rhea" id="RHEA-COMP:11060"/>
        <dbReference type="Rhea" id="RHEA-COMP:11061"/>
        <dbReference type="ChEBI" id="CHEBI:15378"/>
        <dbReference type="ChEBI" id="CHEBI:30013"/>
        <dbReference type="ChEBI" id="CHEBI:57692"/>
        <dbReference type="ChEBI" id="CHEBI:74257"/>
        <dbReference type="ChEBI" id="CHEBI:456215"/>
        <dbReference type="EC" id="2.7.1.180"/>
    </reaction>
</comment>
<evidence type="ECO:0000313" key="12">
    <source>
        <dbReference type="EMBL" id="ADQ18758.1"/>
    </source>
</evidence>
<dbReference type="Pfam" id="PF02424">
    <property type="entry name" value="ApbE"/>
    <property type="match status" value="1"/>
</dbReference>
<feature type="binding site" evidence="11">
    <location>
        <position position="143"/>
    </location>
    <ligand>
        <name>Mg(2+)</name>
        <dbReference type="ChEBI" id="CHEBI:18420"/>
    </ligand>
</feature>
<dbReference type="InterPro" id="IPR003374">
    <property type="entry name" value="ApbE-like_sf"/>
</dbReference>
<evidence type="ECO:0000256" key="6">
    <source>
        <dbReference type="ARBA" id="ARBA00022827"/>
    </source>
</evidence>
<reference evidence="12 13" key="2">
    <citation type="journal article" date="2011" name="Stand. Genomic Sci.">
        <title>Complete genome sequence of Leadbetterella byssophila type strain (4M15).</title>
        <authorList>
            <person name="Abt B."/>
            <person name="Teshima H."/>
            <person name="Lucas S."/>
            <person name="Lapidus A."/>
            <person name="Del Rio T.G."/>
            <person name="Nolan M."/>
            <person name="Tice H."/>
            <person name="Cheng J.F."/>
            <person name="Pitluck S."/>
            <person name="Liolios K."/>
            <person name="Pagani I."/>
            <person name="Ivanova N."/>
            <person name="Mavromatis K."/>
            <person name="Pati A."/>
            <person name="Tapia R."/>
            <person name="Han C."/>
            <person name="Goodwin L."/>
            <person name="Chen A."/>
            <person name="Palaniappan K."/>
            <person name="Land M."/>
            <person name="Hauser L."/>
            <person name="Chang Y.J."/>
            <person name="Jeffries C.D."/>
            <person name="Rohde M."/>
            <person name="Goker M."/>
            <person name="Tindall B.J."/>
            <person name="Detter J.C."/>
            <person name="Woyke T."/>
            <person name="Bristow J."/>
            <person name="Eisen J.A."/>
            <person name="Markowitz V."/>
            <person name="Hugenholtz P."/>
            <person name="Klenk H.P."/>
            <person name="Kyrpides N.C."/>
        </authorList>
    </citation>
    <scope>NUCLEOTIDE SEQUENCE [LARGE SCALE GENOMIC DNA]</scope>
    <source>
        <strain evidence="13">DSM 17132 / JCM 16389 / KACC 11308 / NBRC 106382 / 4M15</strain>
    </source>
</reference>
<keyword evidence="13" id="KW-1185">Reference proteome</keyword>
<dbReference type="GO" id="GO:0016740">
    <property type="term" value="F:transferase activity"/>
    <property type="evidence" value="ECO:0007669"/>
    <property type="project" value="UniProtKB-UniRule"/>
</dbReference>
<evidence type="ECO:0000313" key="13">
    <source>
        <dbReference type="Proteomes" id="UP000007435"/>
    </source>
</evidence>
<dbReference type="GO" id="GO:0046872">
    <property type="term" value="F:metal ion binding"/>
    <property type="evidence" value="ECO:0007669"/>
    <property type="project" value="UniProtKB-UniRule"/>
</dbReference>
<sequence length="297" mass="32626">MISRIVKLMGNRFVISVDQGEEHIDAAIEEISRIEALLTTYSDNSVTSKVNAMAGIQAVEVPEEFLQLVTRAQRISELTLGLFDLSYGSIDKRLWNFDKNLSILPSKEAKQNLKLVNYKNIQIDQEKSTVFLKEKGMRIGFGGIGKGYAADKAVAILKQRGVKNGVVNASGDLKTWGRCDGKPWTISIADPDAPQYPFSQLEVGEMAVATSGPYEKYAIINGKRYSHTIDPRTGLPISGLKSVTVICPHAELADAMTTPLSILGVKDGLNLINQMNQIACILVDDHNRVYTSNNIRA</sequence>
<proteinExistence type="inferred from homology"/>
<evidence type="ECO:0000256" key="11">
    <source>
        <dbReference type="PIRSR" id="PIRSR006268-2"/>
    </source>
</evidence>
<evidence type="ECO:0000256" key="5">
    <source>
        <dbReference type="ARBA" id="ARBA00022723"/>
    </source>
</evidence>
<keyword evidence="6 10" id="KW-0274">FAD</keyword>
<evidence type="ECO:0000256" key="7">
    <source>
        <dbReference type="ARBA" id="ARBA00022842"/>
    </source>
</evidence>
<keyword evidence="4 10" id="KW-0808">Transferase</keyword>
<feature type="binding site" evidence="11">
    <location>
        <position position="258"/>
    </location>
    <ligand>
        <name>Mg(2+)</name>
        <dbReference type="ChEBI" id="CHEBI:18420"/>
    </ligand>
</feature>
<dbReference type="Proteomes" id="UP000007435">
    <property type="component" value="Chromosome"/>
</dbReference>
<evidence type="ECO:0000256" key="4">
    <source>
        <dbReference type="ARBA" id="ARBA00022679"/>
    </source>
</evidence>
<comment type="similarity">
    <text evidence="10">Belongs to the ApbE family.</text>
</comment>
<evidence type="ECO:0000256" key="1">
    <source>
        <dbReference type="ARBA" id="ARBA00011955"/>
    </source>
</evidence>
<keyword evidence="7 10" id="KW-0460">Magnesium</keyword>
<dbReference type="PIRSF" id="PIRSF006268">
    <property type="entry name" value="ApbE"/>
    <property type="match status" value="1"/>
</dbReference>
<accession>E4RUM2</accession>
<dbReference type="STRING" id="649349.Lbys_3096"/>
<evidence type="ECO:0000256" key="9">
    <source>
        <dbReference type="ARBA" id="ARBA00048540"/>
    </source>
</evidence>
<evidence type="ECO:0000256" key="8">
    <source>
        <dbReference type="ARBA" id="ARBA00031306"/>
    </source>
</evidence>
<dbReference type="EC" id="2.7.1.180" evidence="1 10"/>
<dbReference type="SUPFAM" id="SSF143631">
    <property type="entry name" value="ApbE-like"/>
    <property type="match status" value="1"/>
</dbReference>
<dbReference type="EMBL" id="CP002305">
    <property type="protein sequence ID" value="ADQ18758.1"/>
    <property type="molecule type" value="Genomic_DNA"/>
</dbReference>
<evidence type="ECO:0000256" key="3">
    <source>
        <dbReference type="ARBA" id="ARBA00022630"/>
    </source>
</evidence>
<reference key="1">
    <citation type="submission" date="2010-11" db="EMBL/GenBank/DDBJ databases">
        <title>The complete genome of Leadbetterella byssophila DSM 17132.</title>
        <authorList>
            <consortium name="US DOE Joint Genome Institute (JGI-PGF)"/>
            <person name="Lucas S."/>
            <person name="Copeland A."/>
            <person name="Lapidus A."/>
            <person name="Glavina del Rio T."/>
            <person name="Dalin E."/>
            <person name="Tice H."/>
            <person name="Bruce D."/>
            <person name="Goodwin L."/>
            <person name="Pitluck S."/>
            <person name="Kyrpides N."/>
            <person name="Mavromatis K."/>
            <person name="Ivanova N."/>
            <person name="Teshima H."/>
            <person name="Brettin T."/>
            <person name="Detter J.C."/>
            <person name="Han C."/>
            <person name="Tapia R."/>
            <person name="Land M."/>
            <person name="Hauser L."/>
            <person name="Markowitz V."/>
            <person name="Cheng J.-F."/>
            <person name="Hugenholtz P."/>
            <person name="Woyke T."/>
            <person name="Wu D."/>
            <person name="Tindall B."/>
            <person name="Pomrenke H.G."/>
            <person name="Brambilla E."/>
            <person name="Klenk H.-P."/>
            <person name="Eisen J.A."/>
        </authorList>
    </citation>
    <scope>NUCLEOTIDE SEQUENCE [LARGE SCALE GENOMIC DNA]</scope>
    <source>
        <strain>DSM 17132</strain>
    </source>
</reference>
<dbReference type="Gene3D" id="3.10.520.10">
    <property type="entry name" value="ApbE-like domains"/>
    <property type="match status" value="1"/>
</dbReference>
<keyword evidence="3 10" id="KW-0285">Flavoprotein</keyword>
<dbReference type="RefSeq" id="WP_013409787.1">
    <property type="nucleotide sequence ID" value="NC_014655.1"/>
</dbReference>
<keyword evidence="12" id="KW-0449">Lipoprotein</keyword>
<name>E4RUM2_LEAB4</name>
<dbReference type="OrthoDB" id="9778595at2"/>
<protein>
    <recommendedName>
        <fullName evidence="2 10">FAD:protein FMN transferase</fullName>
        <ecNumber evidence="1 10">2.7.1.180</ecNumber>
    </recommendedName>
    <alternativeName>
        <fullName evidence="8 10">Flavin transferase</fullName>
    </alternativeName>
</protein>
<dbReference type="InterPro" id="IPR024932">
    <property type="entry name" value="ApbE"/>
</dbReference>
<evidence type="ECO:0000256" key="2">
    <source>
        <dbReference type="ARBA" id="ARBA00016337"/>
    </source>
</evidence>
<dbReference type="HOGENOM" id="CLU_044403_5_1_10"/>
<comment type="cofactor">
    <cofactor evidence="11">
        <name>Mg(2+)</name>
        <dbReference type="ChEBI" id="CHEBI:18420"/>
    </cofactor>
    <cofactor evidence="11">
        <name>Mn(2+)</name>
        <dbReference type="ChEBI" id="CHEBI:29035"/>
    </cofactor>
    <text evidence="11">Magnesium. Can also use manganese.</text>
</comment>
<evidence type="ECO:0000256" key="10">
    <source>
        <dbReference type="PIRNR" id="PIRNR006268"/>
    </source>
</evidence>
<organism evidence="12 13">
    <name type="scientific">Leadbetterella byssophila (strain DSM 17132 / JCM 16389 / KACC 11308 / NBRC 106382 / 4M15)</name>
    <dbReference type="NCBI Taxonomy" id="649349"/>
    <lineage>
        <taxon>Bacteria</taxon>
        <taxon>Pseudomonadati</taxon>
        <taxon>Bacteroidota</taxon>
        <taxon>Cytophagia</taxon>
        <taxon>Cytophagales</taxon>
        <taxon>Leadbetterellaceae</taxon>
        <taxon>Leadbetterella</taxon>
    </lineage>
</organism>
<dbReference type="AlphaFoldDB" id="E4RUM2"/>
<feature type="binding site" evidence="11">
    <location>
        <position position="254"/>
    </location>
    <ligand>
        <name>Mg(2+)</name>
        <dbReference type="ChEBI" id="CHEBI:18420"/>
    </ligand>
</feature>
<dbReference type="PANTHER" id="PTHR30040">
    <property type="entry name" value="THIAMINE BIOSYNTHESIS LIPOPROTEIN APBE"/>
    <property type="match status" value="1"/>
</dbReference>
<dbReference type="PANTHER" id="PTHR30040:SF2">
    <property type="entry name" value="FAD:PROTEIN FMN TRANSFERASE"/>
    <property type="match status" value="1"/>
</dbReference>